<evidence type="ECO:0000313" key="1">
    <source>
        <dbReference type="EMBL" id="RAV99831.1"/>
    </source>
</evidence>
<comment type="caution">
    <text evidence="1">The sequence shown here is derived from an EMBL/GenBank/DDBJ whole genome shotgun (WGS) entry which is preliminary data.</text>
</comment>
<name>A0A364XZ80_9BACT</name>
<sequence length="191" mass="21791">MRVFIVFFITLVNTTLLLAQSPNGDKERYAILEAALIADDAVKLSSVIDNDRLLAITEGLKRFSTVDTTIAFDDKTTTHLISQLETSTIKRWDKKNVYRFEIADRDPFTGIDTNSKLDSAHQKYMNKIVRLQRASLPLFTDQQSAFVLLSGKVVTFQDGTPILNSNYTKVYFLRLHKKRWKVTKSLLLTAN</sequence>
<evidence type="ECO:0000313" key="2">
    <source>
        <dbReference type="Proteomes" id="UP000251889"/>
    </source>
</evidence>
<dbReference type="Proteomes" id="UP000251889">
    <property type="component" value="Unassembled WGS sequence"/>
</dbReference>
<proteinExistence type="predicted"/>
<gene>
    <name evidence="1" type="ORF">DQQ10_17470</name>
</gene>
<dbReference type="AlphaFoldDB" id="A0A364XZ80"/>
<dbReference type="RefSeq" id="WP_112748178.1">
    <property type="nucleotide sequence ID" value="NZ_QMFY01000009.1"/>
</dbReference>
<dbReference type="EMBL" id="QMFY01000009">
    <property type="protein sequence ID" value="RAV99831.1"/>
    <property type="molecule type" value="Genomic_DNA"/>
</dbReference>
<accession>A0A364XZ80</accession>
<organism evidence="1 2">
    <name type="scientific">Pseudochryseolinea flava</name>
    <dbReference type="NCBI Taxonomy" id="2059302"/>
    <lineage>
        <taxon>Bacteria</taxon>
        <taxon>Pseudomonadati</taxon>
        <taxon>Bacteroidota</taxon>
        <taxon>Cytophagia</taxon>
        <taxon>Cytophagales</taxon>
        <taxon>Fulvivirgaceae</taxon>
        <taxon>Pseudochryseolinea</taxon>
    </lineage>
</organism>
<protein>
    <submittedName>
        <fullName evidence="1">Uncharacterized protein</fullName>
    </submittedName>
</protein>
<reference evidence="1 2" key="1">
    <citation type="submission" date="2018-06" db="EMBL/GenBank/DDBJ databases">
        <title>Chryseolinea flavus sp. nov., a member of the phylum Bacteroidetes isolated from soil.</title>
        <authorList>
            <person name="Li Y."/>
            <person name="Wang J."/>
        </authorList>
    </citation>
    <scope>NUCLEOTIDE SEQUENCE [LARGE SCALE GENOMIC DNA]</scope>
    <source>
        <strain evidence="1 2">SDU1-6</strain>
    </source>
</reference>
<keyword evidence="2" id="KW-1185">Reference proteome</keyword>